<protein>
    <submittedName>
        <fullName evidence="1">Uncharacterized protein</fullName>
    </submittedName>
</protein>
<accession>A0A0D1XSD1</accession>
<dbReference type="Proteomes" id="UP000037269">
    <property type="component" value="Unassembled WGS sequence"/>
</dbReference>
<dbReference type="Proteomes" id="UP000182836">
    <property type="component" value="Unassembled WGS sequence"/>
</dbReference>
<evidence type="ECO:0000313" key="1">
    <source>
        <dbReference type="EMBL" id="KON96936.1"/>
    </source>
</evidence>
<sequence>MNDSAGQDKRRFDFGDIVRIDECEDELYRVEGYTELIYYSSEGMYQESYYDLARIPDGLYLDGYDDNMTLICTAEEAWELLEKRKAKNRQSTLSINSKKSPQEQIDDLLDEHNDFMELYRITRDKEYIELAKLAFDFIKELQQKELKFEIPHI</sequence>
<proteinExistence type="predicted"/>
<gene>
    <name evidence="1" type="ORF">AF333_17060</name>
    <name evidence="2" type="ORF">SAMN04487909_1258</name>
</gene>
<reference evidence="2 4" key="2">
    <citation type="submission" date="2016-10" db="EMBL/GenBank/DDBJ databases">
        <authorList>
            <person name="de Groot N.N."/>
        </authorList>
    </citation>
    <scope>NUCLEOTIDE SEQUENCE [LARGE SCALE GENOMIC DNA]</scope>
    <source>
        <strain evidence="2 4">DSM 2895</strain>
    </source>
</reference>
<dbReference type="OrthoDB" id="2629010at2"/>
<evidence type="ECO:0000313" key="4">
    <source>
        <dbReference type="Proteomes" id="UP000182836"/>
    </source>
</evidence>
<keyword evidence="3" id="KW-1185">Reference proteome</keyword>
<evidence type="ECO:0000313" key="3">
    <source>
        <dbReference type="Proteomes" id="UP000037269"/>
    </source>
</evidence>
<organism evidence="1 3">
    <name type="scientific">Aneurinibacillus migulanus</name>
    <name type="common">Bacillus migulanus</name>
    <dbReference type="NCBI Taxonomy" id="47500"/>
    <lineage>
        <taxon>Bacteria</taxon>
        <taxon>Bacillati</taxon>
        <taxon>Bacillota</taxon>
        <taxon>Bacilli</taxon>
        <taxon>Bacillales</taxon>
        <taxon>Paenibacillaceae</taxon>
        <taxon>Aneurinibacillus group</taxon>
        <taxon>Aneurinibacillus</taxon>
    </lineage>
</organism>
<dbReference type="PATRIC" id="fig|47500.8.peg.5589"/>
<dbReference type="EMBL" id="LGUG01000004">
    <property type="protein sequence ID" value="KON96936.1"/>
    <property type="molecule type" value="Genomic_DNA"/>
</dbReference>
<dbReference type="GeneID" id="42306877"/>
<reference evidence="1 3" key="1">
    <citation type="submission" date="2015-07" db="EMBL/GenBank/DDBJ databases">
        <title>Fjat-14205 dsm 2895.</title>
        <authorList>
            <person name="Liu B."/>
            <person name="Wang J."/>
            <person name="Zhu Y."/>
            <person name="Liu G."/>
            <person name="Chen Q."/>
            <person name="Chen Z."/>
            <person name="Lan J."/>
            <person name="Che J."/>
            <person name="Ge C."/>
            <person name="Shi H."/>
            <person name="Pan Z."/>
            <person name="Liu X."/>
        </authorList>
    </citation>
    <scope>NUCLEOTIDE SEQUENCE [LARGE SCALE GENOMIC DNA]</scope>
    <source>
        <strain evidence="1 3">DSM 2895</strain>
    </source>
</reference>
<name>A0A0D1XSD1_ANEMI</name>
<evidence type="ECO:0000313" key="2">
    <source>
        <dbReference type="EMBL" id="SDJ68216.1"/>
    </source>
</evidence>
<dbReference type="AlphaFoldDB" id="A0A0D1XSD1"/>
<dbReference type="EMBL" id="FNED01000025">
    <property type="protein sequence ID" value="SDJ68216.1"/>
    <property type="molecule type" value="Genomic_DNA"/>
</dbReference>
<dbReference type="RefSeq" id="WP_043065171.1">
    <property type="nucleotide sequence ID" value="NZ_BJOA01000302.1"/>
</dbReference>